<dbReference type="Gene3D" id="2.60.15.10">
    <property type="entry name" value="F0F1 ATP synthase delta/epsilon subunit, N-terminal"/>
    <property type="match status" value="1"/>
</dbReference>
<dbReference type="EMBL" id="PYGA01000024">
    <property type="protein sequence ID" value="PSK89990.1"/>
    <property type="molecule type" value="Genomic_DNA"/>
</dbReference>
<dbReference type="PANTHER" id="PTHR13822:SF10">
    <property type="entry name" value="ATP SYNTHASE EPSILON CHAIN, CHLOROPLASTIC"/>
    <property type="match status" value="1"/>
</dbReference>
<dbReference type="PANTHER" id="PTHR13822">
    <property type="entry name" value="ATP SYNTHASE DELTA/EPSILON CHAIN"/>
    <property type="match status" value="1"/>
</dbReference>
<feature type="domain" description="ATP synthase F1 complex delta/epsilon subunit N-terminal" evidence="10">
    <location>
        <begin position="6"/>
        <end position="85"/>
    </location>
</feature>
<comment type="caution">
    <text evidence="11">The sequence shown here is derived from an EMBL/GenBank/DDBJ whole genome shotgun (WGS) entry which is preliminary data.</text>
</comment>
<dbReference type="RefSeq" id="WP_106586035.1">
    <property type="nucleotide sequence ID" value="NZ_PYGA01000024.1"/>
</dbReference>
<dbReference type="SUPFAM" id="SSF51344">
    <property type="entry name" value="Epsilon subunit of F1F0-ATP synthase N-terminal domain"/>
    <property type="match status" value="1"/>
</dbReference>
<dbReference type="InterPro" id="IPR020546">
    <property type="entry name" value="ATP_synth_F1_dsu/esu_N"/>
</dbReference>
<dbReference type="GO" id="GO:0045259">
    <property type="term" value="C:proton-transporting ATP synthase complex"/>
    <property type="evidence" value="ECO:0007669"/>
    <property type="project" value="UniProtKB-KW"/>
</dbReference>
<evidence type="ECO:0000256" key="9">
    <source>
        <dbReference type="RuleBase" id="RU003656"/>
    </source>
</evidence>
<sequence>MSNKLFVELVSPERELWAGEGDMVIVKTVEGDLGVQPGHIPVLSLLAPGAVVRVMGGRENGEVRAAVHGGFISVADNRVSVLAEIAELAEEIDVSRAQTALDNVGTVTADDAEATARAARARSRLAAAGTGEPV</sequence>
<keyword evidence="8" id="KW-0375">Hydrogen ion transport</keyword>
<organism evidence="11 12">
    <name type="scientific">Murinocardiopsis flavida</name>
    <dbReference type="NCBI Taxonomy" id="645275"/>
    <lineage>
        <taxon>Bacteria</taxon>
        <taxon>Bacillati</taxon>
        <taxon>Actinomycetota</taxon>
        <taxon>Actinomycetes</taxon>
        <taxon>Streptosporangiales</taxon>
        <taxon>Nocardiopsidaceae</taxon>
        <taxon>Murinocardiopsis</taxon>
    </lineage>
</organism>
<dbReference type="Pfam" id="PF02823">
    <property type="entry name" value="ATP-synt_DE_N"/>
    <property type="match status" value="1"/>
</dbReference>
<keyword evidence="4 8" id="KW-0406">Ion transport</keyword>
<keyword evidence="5 8" id="KW-0472">Membrane</keyword>
<dbReference type="HAMAP" id="MF_00530">
    <property type="entry name" value="ATP_synth_epsil_bac"/>
    <property type="match status" value="1"/>
</dbReference>
<reference evidence="11 12" key="1">
    <citation type="submission" date="2018-03" db="EMBL/GenBank/DDBJ databases">
        <title>Genomic Encyclopedia of Archaeal and Bacterial Type Strains, Phase II (KMG-II): from individual species to whole genera.</title>
        <authorList>
            <person name="Goeker M."/>
        </authorList>
    </citation>
    <scope>NUCLEOTIDE SEQUENCE [LARGE SCALE GENOMIC DNA]</scope>
    <source>
        <strain evidence="11 12">DSM 45312</strain>
    </source>
</reference>
<evidence type="ECO:0000259" key="10">
    <source>
        <dbReference type="Pfam" id="PF02823"/>
    </source>
</evidence>
<evidence type="ECO:0000313" key="12">
    <source>
        <dbReference type="Proteomes" id="UP000240542"/>
    </source>
</evidence>
<evidence type="ECO:0000256" key="4">
    <source>
        <dbReference type="ARBA" id="ARBA00023065"/>
    </source>
</evidence>
<dbReference type="Proteomes" id="UP000240542">
    <property type="component" value="Unassembled WGS sequence"/>
</dbReference>
<protein>
    <recommendedName>
        <fullName evidence="8">ATP synthase epsilon chain</fullName>
    </recommendedName>
    <alternativeName>
        <fullName evidence="8">ATP synthase F1 sector epsilon subunit</fullName>
    </alternativeName>
    <alternativeName>
        <fullName evidence="8">F-ATPase epsilon subunit</fullName>
    </alternativeName>
</protein>
<evidence type="ECO:0000256" key="7">
    <source>
        <dbReference type="ARBA" id="ARBA00023310"/>
    </source>
</evidence>
<keyword evidence="12" id="KW-1185">Reference proteome</keyword>
<comment type="function">
    <text evidence="8">Produces ATP from ADP in the presence of a proton gradient across the membrane.</text>
</comment>
<dbReference type="GO" id="GO:0005886">
    <property type="term" value="C:plasma membrane"/>
    <property type="evidence" value="ECO:0007669"/>
    <property type="project" value="UniProtKB-SubCell"/>
</dbReference>
<name>A0A2P8CYD2_9ACTN</name>
<dbReference type="GO" id="GO:0046933">
    <property type="term" value="F:proton-transporting ATP synthase activity, rotational mechanism"/>
    <property type="evidence" value="ECO:0007669"/>
    <property type="project" value="UniProtKB-UniRule"/>
</dbReference>
<evidence type="ECO:0000256" key="6">
    <source>
        <dbReference type="ARBA" id="ARBA00023196"/>
    </source>
</evidence>
<dbReference type="OrthoDB" id="9791445at2"/>
<comment type="subunit">
    <text evidence="8 9">F-type ATPases have 2 components, CF(1) - the catalytic core - and CF(0) - the membrane proton channel. CF(1) has five subunits: alpha(3), beta(3), gamma(1), delta(1), epsilon(1). CF(0) has three main subunits: a, b and c.</text>
</comment>
<accession>A0A2P8CYD2</accession>
<comment type="subcellular location">
    <subcellularLocation>
        <location evidence="1 8">Cell membrane</location>
        <topology evidence="1 8">Peripheral membrane protein</topology>
    </subcellularLocation>
</comment>
<dbReference type="CDD" id="cd12152">
    <property type="entry name" value="F1-ATPase_delta"/>
    <property type="match status" value="1"/>
</dbReference>
<dbReference type="InterPro" id="IPR001469">
    <property type="entry name" value="ATP_synth_F1_dsu/esu"/>
</dbReference>
<evidence type="ECO:0000256" key="8">
    <source>
        <dbReference type="HAMAP-Rule" id="MF_00530"/>
    </source>
</evidence>
<keyword evidence="7 8" id="KW-0066">ATP synthesis</keyword>
<gene>
    <name evidence="8" type="primary">atpC</name>
    <name evidence="11" type="ORF">CLV63_12495</name>
</gene>
<dbReference type="NCBIfam" id="NF009977">
    <property type="entry name" value="PRK13442.1"/>
    <property type="match status" value="1"/>
</dbReference>
<dbReference type="InterPro" id="IPR036771">
    <property type="entry name" value="ATPsynth_dsu/esu_N"/>
</dbReference>
<dbReference type="NCBIfam" id="TIGR01216">
    <property type="entry name" value="ATP_synt_epsi"/>
    <property type="match status" value="1"/>
</dbReference>
<dbReference type="GO" id="GO:0005524">
    <property type="term" value="F:ATP binding"/>
    <property type="evidence" value="ECO:0007669"/>
    <property type="project" value="UniProtKB-UniRule"/>
</dbReference>
<keyword evidence="6 8" id="KW-0139">CF(1)</keyword>
<evidence type="ECO:0000256" key="1">
    <source>
        <dbReference type="ARBA" id="ARBA00004202"/>
    </source>
</evidence>
<evidence type="ECO:0000313" key="11">
    <source>
        <dbReference type="EMBL" id="PSK89990.1"/>
    </source>
</evidence>
<proteinExistence type="inferred from homology"/>
<dbReference type="AlphaFoldDB" id="A0A2P8CYD2"/>
<evidence type="ECO:0000256" key="5">
    <source>
        <dbReference type="ARBA" id="ARBA00023136"/>
    </source>
</evidence>
<comment type="similarity">
    <text evidence="2 8 9">Belongs to the ATPase epsilon chain family.</text>
</comment>
<keyword evidence="8" id="KW-1003">Cell membrane</keyword>
<keyword evidence="3 8" id="KW-0813">Transport</keyword>
<evidence type="ECO:0000256" key="2">
    <source>
        <dbReference type="ARBA" id="ARBA00005712"/>
    </source>
</evidence>
<evidence type="ECO:0000256" key="3">
    <source>
        <dbReference type="ARBA" id="ARBA00022448"/>
    </source>
</evidence>